<gene>
    <name evidence="1" type="ORF">AC3_A0248</name>
</gene>
<accession>B1BRB6</accession>
<evidence type="ECO:0000313" key="1">
    <source>
        <dbReference type="EMBL" id="EDT15889.1"/>
    </source>
</evidence>
<sequence>MTTSKIHLKLLKDLKDLCVTLNITPLNLYVKGNCIYGFNKNSNNEEIFYAASDLDSDDIYMMYDLMLKYFSFKKSNNFINSNKKSIPVFIPAYIDSNYNIELDNLYISNLITKIIPEISDMNKVIEPLNFSKDLNILLDKKGNSKVIVLVSFNLIFDNDCLSFIKVENEFGGPRNE</sequence>
<evidence type="ECO:0000313" key="2">
    <source>
        <dbReference type="Proteomes" id="UP000005337"/>
    </source>
</evidence>
<dbReference type="EMBL" id="ABDW01000006">
    <property type="protein sequence ID" value="EDT15889.1"/>
    <property type="molecule type" value="Genomic_DNA"/>
</dbReference>
<name>B1BRB6_CLOPF</name>
<proteinExistence type="predicted"/>
<dbReference type="Proteomes" id="UP000005337">
    <property type="component" value="Unassembled WGS sequence"/>
</dbReference>
<organism evidence="1 2">
    <name type="scientific">Clostridium perfringens E str. JGS1987</name>
    <dbReference type="NCBI Taxonomy" id="451755"/>
    <lineage>
        <taxon>Bacteria</taxon>
        <taxon>Bacillati</taxon>
        <taxon>Bacillota</taxon>
        <taxon>Clostridia</taxon>
        <taxon>Eubacteriales</taxon>
        <taxon>Clostridiaceae</taxon>
        <taxon>Clostridium</taxon>
    </lineage>
</organism>
<dbReference type="RefSeq" id="WP_004456663.1">
    <property type="nucleotide sequence ID" value="NZ_ABDW01000006.1"/>
</dbReference>
<protein>
    <submittedName>
        <fullName evidence="1">Uncharacterized protein</fullName>
    </submittedName>
</protein>
<reference evidence="1 2" key="1">
    <citation type="submission" date="2007-07" db="EMBL/GenBank/DDBJ databases">
        <title>Annotation of Clostridium perfringens E str. JGS1987.</title>
        <authorList>
            <person name="Paulsen I."/>
            <person name="Sebastian Y."/>
        </authorList>
    </citation>
    <scope>NUCLEOTIDE SEQUENCE [LARGE SCALE GENOMIC DNA]</scope>
    <source>
        <strain evidence="2">E str. JGS1987</strain>
    </source>
</reference>
<dbReference type="AlphaFoldDB" id="B1BRB6"/>
<comment type="caution">
    <text evidence="1">The sequence shown here is derived from an EMBL/GenBank/DDBJ whole genome shotgun (WGS) entry which is preliminary data.</text>
</comment>